<evidence type="ECO:0000313" key="2">
    <source>
        <dbReference type="EMBL" id="HCY81993.1"/>
    </source>
</evidence>
<dbReference type="Proteomes" id="UP000263268">
    <property type="component" value="Unassembled WGS sequence"/>
</dbReference>
<keyword evidence="1" id="KW-0812">Transmembrane</keyword>
<sequence>MKILKNHIFLILCFFAFLIYLANKFSLPLPNWVYFYVNDLLCMPIVLGLSLAILRFIKKTESIYVPLGIILLMTAYYAFYFEWLMPQLHTRYTGDLMDVFLYFFGAILFFFFQKKLF</sequence>
<reference evidence="2 3" key="1">
    <citation type="journal article" date="2018" name="Nat. Biotechnol.">
        <title>A standardized bacterial taxonomy based on genome phylogeny substantially revises the tree of life.</title>
        <authorList>
            <person name="Parks D.H."/>
            <person name="Chuvochina M."/>
            <person name="Waite D.W."/>
            <person name="Rinke C."/>
            <person name="Skarshewski A."/>
            <person name="Chaumeil P.A."/>
            <person name="Hugenholtz P."/>
        </authorList>
    </citation>
    <scope>NUCLEOTIDE SEQUENCE [LARGE SCALE GENOMIC DNA]</scope>
    <source>
        <strain evidence="2">UBA10227</strain>
    </source>
</reference>
<proteinExistence type="predicted"/>
<accession>A0A3D6BS21</accession>
<feature type="transmembrane region" description="Helical" evidence="1">
    <location>
        <begin position="34"/>
        <end position="56"/>
    </location>
</feature>
<keyword evidence="1" id="KW-0472">Membrane</keyword>
<feature type="transmembrane region" description="Helical" evidence="1">
    <location>
        <begin position="92"/>
        <end position="112"/>
    </location>
</feature>
<evidence type="ECO:0008006" key="4">
    <source>
        <dbReference type="Google" id="ProtNLM"/>
    </source>
</evidence>
<comment type="caution">
    <text evidence="2">The sequence shown here is derived from an EMBL/GenBank/DDBJ whole genome shotgun (WGS) entry which is preliminary data.</text>
</comment>
<protein>
    <recommendedName>
        <fullName evidence="4">Magnesium citrate secondary transporter</fullName>
    </recommendedName>
</protein>
<keyword evidence="1" id="KW-1133">Transmembrane helix</keyword>
<dbReference type="AlphaFoldDB" id="A0A3D6BS21"/>
<evidence type="ECO:0000313" key="3">
    <source>
        <dbReference type="Proteomes" id="UP000263268"/>
    </source>
</evidence>
<feature type="transmembrane region" description="Helical" evidence="1">
    <location>
        <begin position="63"/>
        <end position="80"/>
    </location>
</feature>
<dbReference type="EMBL" id="DPRK01000171">
    <property type="protein sequence ID" value="HCY81993.1"/>
    <property type="molecule type" value="Genomic_DNA"/>
</dbReference>
<evidence type="ECO:0000256" key="1">
    <source>
        <dbReference type="SAM" id="Phobius"/>
    </source>
</evidence>
<organism evidence="2 3">
    <name type="scientific">Xanthomarina gelatinilytica</name>
    <dbReference type="NCBI Taxonomy" id="1137281"/>
    <lineage>
        <taxon>Bacteria</taxon>
        <taxon>Pseudomonadati</taxon>
        <taxon>Bacteroidota</taxon>
        <taxon>Flavobacteriia</taxon>
        <taxon>Flavobacteriales</taxon>
        <taxon>Flavobacteriaceae</taxon>
        <taxon>Xanthomarina</taxon>
    </lineage>
</organism>
<name>A0A3D6BS21_9FLAO</name>
<gene>
    <name evidence="2" type="ORF">DHV22_10520</name>
</gene>